<evidence type="ECO:0000256" key="1">
    <source>
        <dbReference type="SAM" id="SignalP"/>
    </source>
</evidence>
<comment type="caution">
    <text evidence="2">The sequence shown here is derived from an EMBL/GenBank/DDBJ whole genome shotgun (WGS) entry which is preliminary data.</text>
</comment>
<proteinExistence type="predicted"/>
<dbReference type="RefSeq" id="WP_237484195.1">
    <property type="nucleotide sequence ID" value="NZ_CAKLCM010000002.1"/>
</dbReference>
<keyword evidence="3" id="KW-1185">Reference proteome</keyword>
<evidence type="ECO:0000313" key="2">
    <source>
        <dbReference type="EMBL" id="CAH0525685.1"/>
    </source>
</evidence>
<feature type="signal peptide" evidence="1">
    <location>
        <begin position="1"/>
        <end position="22"/>
    </location>
</feature>
<evidence type="ECO:0000313" key="3">
    <source>
        <dbReference type="Proteomes" id="UP000838160"/>
    </source>
</evidence>
<gene>
    <name evidence="2" type="ORF">VHP8226_01215</name>
</gene>
<accession>A0ABM8ZGC0</accession>
<dbReference type="Proteomes" id="UP000838160">
    <property type="component" value="Unassembled WGS sequence"/>
</dbReference>
<name>A0ABM8ZGC0_9VIBR</name>
<dbReference type="EMBL" id="CAKLCM010000002">
    <property type="protein sequence ID" value="CAH0525685.1"/>
    <property type="molecule type" value="Genomic_DNA"/>
</dbReference>
<protein>
    <recommendedName>
        <fullName evidence="4">Lipoprotein</fullName>
    </recommendedName>
</protein>
<dbReference type="PROSITE" id="PS51257">
    <property type="entry name" value="PROKAR_LIPOPROTEIN"/>
    <property type="match status" value="1"/>
</dbReference>
<reference evidence="2" key="1">
    <citation type="submission" date="2021-12" db="EMBL/GenBank/DDBJ databases">
        <authorList>
            <person name="Rodrigo-Torres L."/>
            <person name="Arahal R. D."/>
            <person name="Lucena T."/>
        </authorList>
    </citation>
    <scope>NUCLEOTIDE SEQUENCE</scope>
    <source>
        <strain evidence="2">CECT 8226</strain>
    </source>
</reference>
<evidence type="ECO:0008006" key="4">
    <source>
        <dbReference type="Google" id="ProtNLM"/>
    </source>
</evidence>
<keyword evidence="1" id="KW-0732">Signal</keyword>
<sequence>MKTPIFAILVSASLILTGCSSSNDSTGSNPSTPVLPDLDDSPQWGLDFGDTPDWGIVDPDFGIPDTENTPDRLPPVWGGPEMPPIDNGPEAAYTISGNTITDAHGNTYLISDVDWHGQTMVVLDKEGNEYHVSIIRQGEFEGDFGIIINGESIIIGGDALQGGLRPMMEGSQPSIDRNSIRDSIRARLN</sequence>
<organism evidence="2 3">
    <name type="scientific">Vibrio hippocampi</name>
    <dbReference type="NCBI Taxonomy" id="654686"/>
    <lineage>
        <taxon>Bacteria</taxon>
        <taxon>Pseudomonadati</taxon>
        <taxon>Pseudomonadota</taxon>
        <taxon>Gammaproteobacteria</taxon>
        <taxon>Vibrionales</taxon>
        <taxon>Vibrionaceae</taxon>
        <taxon>Vibrio</taxon>
    </lineage>
</organism>
<feature type="chain" id="PRO_5045790375" description="Lipoprotein" evidence="1">
    <location>
        <begin position="23"/>
        <end position="189"/>
    </location>
</feature>